<sequence length="181" mass="19203">MTLEIRPLAQGDVFWAAEIFHANARENLTPAQRERGGFVQGKIDAAMIAARVDGPASVVALSDGVGIGVVLTAGADEYKQGPPGLAVEAVRAAGLSDFYLYGPGVVDEGHRGKGVLRAMKDESIRIAAEHGKYKWAVGFVEHSNAASMAAHEKTGWQSVATFEFKGRQYDAIAHPVSPVSD</sequence>
<organism evidence="2 3">
    <name type="scientific">Corynebacterium lactis RW2-5</name>
    <dbReference type="NCBI Taxonomy" id="1408189"/>
    <lineage>
        <taxon>Bacteria</taxon>
        <taxon>Bacillati</taxon>
        <taxon>Actinomycetota</taxon>
        <taxon>Actinomycetes</taxon>
        <taxon>Mycobacteriales</taxon>
        <taxon>Corynebacteriaceae</taxon>
        <taxon>Corynebacterium</taxon>
    </lineage>
</organism>
<dbReference type="KEGG" id="clw:CLAC_09135"/>
<accession>A0A0K2H3J7</accession>
<dbReference type="AlphaFoldDB" id="A0A0K2H3J7"/>
<dbReference type="STRING" id="1408189.CLAC_09135"/>
<name>A0A0K2H3J7_9CORY</name>
<dbReference type="EMBL" id="CP006841">
    <property type="protein sequence ID" value="ALA68614.1"/>
    <property type="molecule type" value="Genomic_DNA"/>
</dbReference>
<dbReference type="SUPFAM" id="SSF55729">
    <property type="entry name" value="Acyl-CoA N-acyltransferases (Nat)"/>
    <property type="match status" value="1"/>
</dbReference>
<reference evidence="2 3" key="1">
    <citation type="submission" date="2013-10" db="EMBL/GenBank/DDBJ databases">
        <title>Complete genome sequence of Corynebacterium lactis DSM 45799(T), isolated from raw cow milk.</title>
        <authorList>
            <person name="Ruckert C."/>
            <person name="Albersmeier A."/>
            <person name="Lipski A."/>
            <person name="Kalinowski J."/>
        </authorList>
    </citation>
    <scope>NUCLEOTIDE SEQUENCE [LARGE SCALE GENOMIC DNA]</scope>
    <source>
        <strain evidence="2 3">RW2-5</strain>
    </source>
</reference>
<evidence type="ECO:0000313" key="3">
    <source>
        <dbReference type="Proteomes" id="UP000058446"/>
    </source>
</evidence>
<protein>
    <recommendedName>
        <fullName evidence="1">N-acetyltransferase domain-containing protein</fullName>
    </recommendedName>
</protein>
<dbReference type="InterPro" id="IPR000182">
    <property type="entry name" value="GNAT_dom"/>
</dbReference>
<dbReference type="GO" id="GO:0016747">
    <property type="term" value="F:acyltransferase activity, transferring groups other than amino-acyl groups"/>
    <property type="evidence" value="ECO:0007669"/>
    <property type="project" value="InterPro"/>
</dbReference>
<dbReference type="OrthoDB" id="5109343at2"/>
<feature type="domain" description="N-acetyltransferase" evidence="1">
    <location>
        <begin position="105"/>
        <end position="156"/>
    </location>
</feature>
<dbReference type="RefSeq" id="WP_053412626.1">
    <property type="nucleotide sequence ID" value="NZ_CP006841.1"/>
</dbReference>
<evidence type="ECO:0000313" key="2">
    <source>
        <dbReference type="EMBL" id="ALA68614.1"/>
    </source>
</evidence>
<dbReference type="Pfam" id="PF00583">
    <property type="entry name" value="Acetyltransf_1"/>
    <property type="match status" value="1"/>
</dbReference>
<dbReference type="Proteomes" id="UP000058446">
    <property type="component" value="Chromosome"/>
</dbReference>
<dbReference type="PATRIC" id="fig|1408189.4.peg.1826"/>
<keyword evidence="3" id="KW-1185">Reference proteome</keyword>
<proteinExistence type="predicted"/>
<dbReference type="Gene3D" id="3.40.630.30">
    <property type="match status" value="1"/>
</dbReference>
<gene>
    <name evidence="2" type="ORF">CLAC_09135</name>
</gene>
<evidence type="ECO:0000259" key="1">
    <source>
        <dbReference type="Pfam" id="PF00583"/>
    </source>
</evidence>
<dbReference type="InterPro" id="IPR016181">
    <property type="entry name" value="Acyl_CoA_acyltransferase"/>
</dbReference>